<comment type="caution">
    <text evidence="5">The sequence shown here is derived from an EMBL/GenBank/DDBJ whole genome shotgun (WGS) entry which is preliminary data.</text>
</comment>
<feature type="non-terminal residue" evidence="5">
    <location>
        <position position="139"/>
    </location>
</feature>
<feature type="region of interest" description="Disordered" evidence="3">
    <location>
        <begin position="101"/>
        <end position="123"/>
    </location>
</feature>
<gene>
    <name evidence="5" type="ORF">HaLaN_27189</name>
</gene>
<sequence length="139" mass="14433">GLCLVLGSSLQISPANEIPLNTRSKGGELVIVNLQKTPQDGSATMLVRGRVDPFLARVALALALNVLPFVRLDGVVLSHTFLSQAELDMAADTAQYCPLPQQQGGAAGVGEPQPDSSHPSVSAHGPFEVLVQVLSPGVT</sequence>
<dbReference type="InterPro" id="IPR029035">
    <property type="entry name" value="DHS-like_NAD/FAD-binding_dom"/>
</dbReference>
<dbReference type="InterPro" id="IPR026590">
    <property type="entry name" value="Ssirtuin_cat_dom"/>
</dbReference>
<proteinExistence type="predicted"/>
<evidence type="ECO:0000259" key="4">
    <source>
        <dbReference type="PROSITE" id="PS50305"/>
    </source>
</evidence>
<dbReference type="EMBL" id="BLLF01003981">
    <property type="protein sequence ID" value="GFH28659.1"/>
    <property type="molecule type" value="Genomic_DNA"/>
</dbReference>
<evidence type="ECO:0000256" key="1">
    <source>
        <dbReference type="ARBA" id="ARBA00023027"/>
    </source>
</evidence>
<evidence type="ECO:0000256" key="3">
    <source>
        <dbReference type="SAM" id="MobiDB-lite"/>
    </source>
</evidence>
<dbReference type="SUPFAM" id="SSF52467">
    <property type="entry name" value="DHS-like NAD/FAD-binding domain"/>
    <property type="match status" value="1"/>
</dbReference>
<feature type="domain" description="Deacetylase sirtuin-type" evidence="4">
    <location>
        <begin position="1"/>
        <end position="73"/>
    </location>
</feature>
<dbReference type="AlphaFoldDB" id="A0A6A0A7M8"/>
<protein>
    <submittedName>
        <fullName evidence="5">NAD-dependent protein deacetylase SRT1</fullName>
    </submittedName>
</protein>
<accession>A0A6A0A7M8</accession>
<feature type="non-terminal residue" evidence="5">
    <location>
        <position position="1"/>
    </location>
</feature>
<dbReference type="Gene3D" id="3.40.50.1220">
    <property type="entry name" value="TPP-binding domain"/>
    <property type="match status" value="1"/>
</dbReference>
<comment type="caution">
    <text evidence="2">Lacks conserved residue(s) required for the propagation of feature annotation.</text>
</comment>
<evidence type="ECO:0000256" key="2">
    <source>
        <dbReference type="PROSITE-ProRule" id="PRU00236"/>
    </source>
</evidence>
<keyword evidence="6" id="KW-1185">Reference proteome</keyword>
<name>A0A6A0A7M8_HAELA</name>
<dbReference type="PROSITE" id="PS50305">
    <property type="entry name" value="SIRTUIN"/>
    <property type="match status" value="1"/>
</dbReference>
<evidence type="ECO:0000313" key="5">
    <source>
        <dbReference type="EMBL" id="GFH28659.1"/>
    </source>
</evidence>
<evidence type="ECO:0000313" key="6">
    <source>
        <dbReference type="Proteomes" id="UP000485058"/>
    </source>
</evidence>
<keyword evidence="1" id="KW-0520">NAD</keyword>
<reference evidence="5 6" key="1">
    <citation type="submission" date="2020-02" db="EMBL/GenBank/DDBJ databases">
        <title>Draft genome sequence of Haematococcus lacustris strain NIES-144.</title>
        <authorList>
            <person name="Morimoto D."/>
            <person name="Nakagawa S."/>
            <person name="Yoshida T."/>
            <person name="Sawayama S."/>
        </authorList>
    </citation>
    <scope>NUCLEOTIDE SEQUENCE [LARGE SCALE GENOMIC DNA]</scope>
    <source>
        <strain evidence="5 6">NIES-144</strain>
    </source>
</reference>
<organism evidence="5 6">
    <name type="scientific">Haematococcus lacustris</name>
    <name type="common">Green alga</name>
    <name type="synonym">Haematococcus pluvialis</name>
    <dbReference type="NCBI Taxonomy" id="44745"/>
    <lineage>
        <taxon>Eukaryota</taxon>
        <taxon>Viridiplantae</taxon>
        <taxon>Chlorophyta</taxon>
        <taxon>core chlorophytes</taxon>
        <taxon>Chlorophyceae</taxon>
        <taxon>CS clade</taxon>
        <taxon>Chlamydomonadales</taxon>
        <taxon>Haematococcaceae</taxon>
        <taxon>Haematococcus</taxon>
    </lineage>
</organism>
<dbReference type="Proteomes" id="UP000485058">
    <property type="component" value="Unassembled WGS sequence"/>
</dbReference>